<evidence type="ECO:0000313" key="3">
    <source>
        <dbReference type="Proteomes" id="UP000664702"/>
    </source>
</evidence>
<proteinExistence type="predicted"/>
<sequence>MTNHRYKKYRLFMSDVFDSHRSIIDAWPTLSDFAADAGATYGAAKAMRRRDRIVHEYVSNIVKGAQARGIVGVTADLIADLAAKGIEEKAAS</sequence>
<gene>
    <name evidence="2" type="ORF">J4G43_030350</name>
    <name evidence="1" type="ORF">J4G43_32325</name>
</gene>
<dbReference type="RefSeq" id="WP_208087222.1">
    <property type="nucleotide sequence ID" value="NZ_CP086136.1"/>
</dbReference>
<reference evidence="1" key="1">
    <citation type="submission" date="2021-03" db="EMBL/GenBank/DDBJ databases">
        <title>Whole Genome Sequence of Bradyrhizobium sp. Strain 144S4.</title>
        <authorList>
            <person name="Bromfield E.S.P."/>
            <person name="Cloutier S."/>
        </authorList>
    </citation>
    <scope>NUCLEOTIDE SEQUENCE [LARGE SCALE GENOMIC DNA]</scope>
    <source>
        <strain evidence="1">144S4</strain>
    </source>
</reference>
<accession>A0A939S3B9</accession>
<evidence type="ECO:0000313" key="1">
    <source>
        <dbReference type="EMBL" id="MBO1865419.1"/>
    </source>
</evidence>
<reference evidence="2 3" key="2">
    <citation type="journal article" date="2022" name="Int. J. Syst. Evol. Microbiol.">
        <title>Strains of Bradyrhizobium barranii sp. nov. associated with legumes native to Canada are symbionts of soybeans and belong to different subspecies (subsp. barranii subsp. nov. and subsp. apii subsp. nov.) and symbiovars (sv. glycinearum and sv. septentrionale).</title>
        <authorList>
            <person name="Bromfield E.S.P."/>
            <person name="Cloutier S."/>
            <person name="Wasai-Hara S."/>
            <person name="Minamisawa K."/>
        </authorList>
    </citation>
    <scope>NUCLEOTIDE SEQUENCE [LARGE SCALE GENOMIC DNA]</scope>
    <source>
        <strain evidence="2 3">144S4</strain>
    </source>
</reference>
<dbReference type="EMBL" id="JAGEMI010000001">
    <property type="protein sequence ID" value="MBO1865419.1"/>
    <property type="molecule type" value="Genomic_DNA"/>
</dbReference>
<dbReference type="EMBL" id="CP086136">
    <property type="protein sequence ID" value="UEM09042.1"/>
    <property type="molecule type" value="Genomic_DNA"/>
</dbReference>
<dbReference type="KEGG" id="bban:J4G43_030350"/>
<evidence type="ECO:0000313" key="2">
    <source>
        <dbReference type="EMBL" id="UEM09042.1"/>
    </source>
</evidence>
<organism evidence="1">
    <name type="scientific">Bradyrhizobium barranii subsp. barranii</name>
    <dbReference type="NCBI Taxonomy" id="2823807"/>
    <lineage>
        <taxon>Bacteria</taxon>
        <taxon>Pseudomonadati</taxon>
        <taxon>Pseudomonadota</taxon>
        <taxon>Alphaproteobacteria</taxon>
        <taxon>Hyphomicrobiales</taxon>
        <taxon>Nitrobacteraceae</taxon>
        <taxon>Bradyrhizobium</taxon>
        <taxon>Bradyrhizobium barranii</taxon>
    </lineage>
</organism>
<name>A0A939S3B9_9BRAD</name>
<dbReference type="AlphaFoldDB" id="A0A939S3B9"/>
<dbReference type="Proteomes" id="UP000664702">
    <property type="component" value="Chromosome"/>
</dbReference>
<protein>
    <submittedName>
        <fullName evidence="1">Uncharacterized protein</fullName>
    </submittedName>
</protein>